<reference evidence="3" key="1">
    <citation type="submission" date="2021-02" db="EMBL/GenBank/DDBJ databases">
        <authorList>
            <person name="Nowell W R."/>
        </authorList>
    </citation>
    <scope>NUCLEOTIDE SEQUENCE</scope>
</reference>
<accession>A0A814MGR7</accession>
<dbReference type="EMBL" id="CAJOBC010004922">
    <property type="protein sequence ID" value="CAF3845206.1"/>
    <property type="molecule type" value="Genomic_DNA"/>
</dbReference>
<keyword evidence="1" id="KW-0863">Zinc-finger</keyword>
<gene>
    <name evidence="3" type="ORF">GPM918_LOCUS17677</name>
    <name evidence="4" type="ORF">SRO942_LOCUS17672</name>
</gene>
<dbReference type="Gene3D" id="2.40.70.10">
    <property type="entry name" value="Acid Proteases"/>
    <property type="match status" value="1"/>
</dbReference>
<evidence type="ECO:0000313" key="4">
    <source>
        <dbReference type="EMBL" id="CAF3845206.1"/>
    </source>
</evidence>
<dbReference type="InterPro" id="IPR021109">
    <property type="entry name" value="Peptidase_aspartic_dom_sf"/>
</dbReference>
<evidence type="ECO:0000256" key="1">
    <source>
        <dbReference type="PROSITE-ProRule" id="PRU00047"/>
    </source>
</evidence>
<protein>
    <recommendedName>
        <fullName evidence="2">CCHC-type domain-containing protein</fullName>
    </recommendedName>
</protein>
<feature type="domain" description="CCHC-type" evidence="2">
    <location>
        <begin position="78"/>
        <end position="92"/>
    </location>
</feature>
<dbReference type="PROSITE" id="PS50158">
    <property type="entry name" value="ZF_CCHC"/>
    <property type="match status" value="1"/>
</dbReference>
<evidence type="ECO:0000313" key="3">
    <source>
        <dbReference type="EMBL" id="CAF1079123.1"/>
    </source>
</evidence>
<sequence>MNTTLLNQCSGNIFTSPQQLLQFIQRLEQDQQFIQHVSSSCETDCNLTYQLSHLAQSTSLNTVSTPQLGARHFSRLTRCYYCNNHGHFSRCCLERPKRTTRKSNPSLIYAHVFINNRKTRVQLDSGAEYSFITLAALSKIRHSQILPSKAVAHLADTSTLLPLLGEVRLHIRLNDTVTPITALVVKHLNSDFILGSDWFFCTGARIEYDRHQVPVRSYNGRSSAPFDKHIDSLALAVKLINSITVPPREVSIIQAKVDISSAKAAYFYPDADFYNVNLFRLFQQC</sequence>
<dbReference type="Gene3D" id="4.10.60.10">
    <property type="entry name" value="Zinc finger, CCHC-type"/>
    <property type="match status" value="1"/>
</dbReference>
<evidence type="ECO:0000313" key="5">
    <source>
        <dbReference type="Proteomes" id="UP000663829"/>
    </source>
</evidence>
<keyword evidence="1" id="KW-0479">Metal-binding</keyword>
<dbReference type="Pfam" id="PF08284">
    <property type="entry name" value="RVP_2"/>
    <property type="match status" value="1"/>
</dbReference>
<evidence type="ECO:0000259" key="2">
    <source>
        <dbReference type="PROSITE" id="PS50158"/>
    </source>
</evidence>
<dbReference type="InterPro" id="IPR001878">
    <property type="entry name" value="Znf_CCHC"/>
</dbReference>
<dbReference type="AlphaFoldDB" id="A0A814MGR7"/>
<organism evidence="3 5">
    <name type="scientific">Didymodactylos carnosus</name>
    <dbReference type="NCBI Taxonomy" id="1234261"/>
    <lineage>
        <taxon>Eukaryota</taxon>
        <taxon>Metazoa</taxon>
        <taxon>Spiralia</taxon>
        <taxon>Gnathifera</taxon>
        <taxon>Rotifera</taxon>
        <taxon>Eurotatoria</taxon>
        <taxon>Bdelloidea</taxon>
        <taxon>Philodinida</taxon>
        <taxon>Philodinidae</taxon>
        <taxon>Didymodactylos</taxon>
    </lineage>
</organism>
<keyword evidence="5" id="KW-1185">Reference proteome</keyword>
<dbReference type="SUPFAM" id="SSF50630">
    <property type="entry name" value="Acid proteases"/>
    <property type="match status" value="1"/>
</dbReference>
<name>A0A814MGR7_9BILA</name>
<dbReference type="GO" id="GO:0008270">
    <property type="term" value="F:zinc ion binding"/>
    <property type="evidence" value="ECO:0007669"/>
    <property type="project" value="UniProtKB-KW"/>
</dbReference>
<comment type="caution">
    <text evidence="3">The sequence shown here is derived from an EMBL/GenBank/DDBJ whole genome shotgun (WGS) entry which is preliminary data.</text>
</comment>
<dbReference type="Proteomes" id="UP000681722">
    <property type="component" value="Unassembled WGS sequence"/>
</dbReference>
<proteinExistence type="predicted"/>
<dbReference type="GO" id="GO:0003676">
    <property type="term" value="F:nucleic acid binding"/>
    <property type="evidence" value="ECO:0007669"/>
    <property type="project" value="InterPro"/>
</dbReference>
<dbReference type="Proteomes" id="UP000663829">
    <property type="component" value="Unassembled WGS sequence"/>
</dbReference>
<dbReference type="EMBL" id="CAJNOQ010004923">
    <property type="protein sequence ID" value="CAF1079123.1"/>
    <property type="molecule type" value="Genomic_DNA"/>
</dbReference>
<dbReference type="CDD" id="cd00303">
    <property type="entry name" value="retropepsin_like"/>
    <property type="match status" value="1"/>
</dbReference>
<keyword evidence="1" id="KW-0862">Zinc</keyword>